<sequence>MDSDGYVPLITIVGFPKVQLLTNDIALISRILQNSKEVELDATGLKVRTKRNWERWLPSSQTAQLEAAEQNEKPQIDKAEPQMSRSQRRLAAQCQNF</sequence>
<dbReference type="InterPro" id="IPR036390">
    <property type="entry name" value="WH_DNA-bd_sf"/>
</dbReference>
<dbReference type="InterPro" id="IPR006630">
    <property type="entry name" value="La_HTH"/>
</dbReference>
<evidence type="ECO:0000313" key="6">
    <source>
        <dbReference type="WBParaSite" id="jg15260"/>
    </source>
</evidence>
<organism evidence="5 6">
    <name type="scientific">Ditylenchus dipsaci</name>
    <dbReference type="NCBI Taxonomy" id="166011"/>
    <lineage>
        <taxon>Eukaryota</taxon>
        <taxon>Metazoa</taxon>
        <taxon>Ecdysozoa</taxon>
        <taxon>Nematoda</taxon>
        <taxon>Chromadorea</taxon>
        <taxon>Rhabditida</taxon>
        <taxon>Tylenchina</taxon>
        <taxon>Tylenchomorpha</taxon>
        <taxon>Sphaerularioidea</taxon>
        <taxon>Anguinidae</taxon>
        <taxon>Anguininae</taxon>
        <taxon>Ditylenchus</taxon>
    </lineage>
</organism>
<dbReference type="Gene3D" id="1.10.10.10">
    <property type="entry name" value="Winged helix-like DNA-binding domain superfamily/Winged helix DNA-binding domain"/>
    <property type="match status" value="1"/>
</dbReference>
<dbReference type="Proteomes" id="UP000887574">
    <property type="component" value="Unplaced"/>
</dbReference>
<evidence type="ECO:0000256" key="2">
    <source>
        <dbReference type="PROSITE-ProRule" id="PRU00332"/>
    </source>
</evidence>
<feature type="region of interest" description="Disordered" evidence="3">
    <location>
        <begin position="61"/>
        <end position="97"/>
    </location>
</feature>
<keyword evidence="5" id="KW-1185">Reference proteome</keyword>
<proteinExistence type="predicted"/>
<evidence type="ECO:0000256" key="1">
    <source>
        <dbReference type="ARBA" id="ARBA00022884"/>
    </source>
</evidence>
<dbReference type="AlphaFoldDB" id="A0A915D2V9"/>
<evidence type="ECO:0000259" key="4">
    <source>
        <dbReference type="PROSITE" id="PS50961"/>
    </source>
</evidence>
<dbReference type="InterPro" id="IPR045180">
    <property type="entry name" value="La_dom_prot"/>
</dbReference>
<protein>
    <submittedName>
        <fullName evidence="6">HTH La-type RNA-binding domain-containing protein</fullName>
    </submittedName>
</protein>
<dbReference type="GO" id="GO:0045727">
    <property type="term" value="P:positive regulation of translation"/>
    <property type="evidence" value="ECO:0007669"/>
    <property type="project" value="TreeGrafter"/>
</dbReference>
<dbReference type="GO" id="GO:0010494">
    <property type="term" value="C:cytoplasmic stress granule"/>
    <property type="evidence" value="ECO:0007669"/>
    <property type="project" value="TreeGrafter"/>
</dbReference>
<dbReference type="GO" id="GO:0003723">
    <property type="term" value="F:RNA binding"/>
    <property type="evidence" value="ECO:0007669"/>
    <property type="project" value="UniProtKB-UniRule"/>
</dbReference>
<dbReference type="SUPFAM" id="SSF46785">
    <property type="entry name" value="Winged helix' DNA-binding domain"/>
    <property type="match status" value="1"/>
</dbReference>
<dbReference type="WBParaSite" id="jg15260">
    <property type="protein sequence ID" value="jg15260"/>
    <property type="gene ID" value="jg15260"/>
</dbReference>
<name>A0A915D2V9_9BILA</name>
<dbReference type="InterPro" id="IPR036388">
    <property type="entry name" value="WH-like_DNA-bd_sf"/>
</dbReference>
<dbReference type="GO" id="GO:0005829">
    <property type="term" value="C:cytosol"/>
    <property type="evidence" value="ECO:0007669"/>
    <property type="project" value="TreeGrafter"/>
</dbReference>
<dbReference type="PROSITE" id="PS50961">
    <property type="entry name" value="HTH_LA"/>
    <property type="match status" value="1"/>
</dbReference>
<dbReference type="SMART" id="SM00715">
    <property type="entry name" value="LA"/>
    <property type="match status" value="1"/>
</dbReference>
<keyword evidence="1 2" id="KW-0694">RNA-binding</keyword>
<feature type="compositionally biased region" description="Basic and acidic residues" evidence="3">
    <location>
        <begin position="70"/>
        <end position="80"/>
    </location>
</feature>
<evidence type="ECO:0000313" key="5">
    <source>
        <dbReference type="Proteomes" id="UP000887574"/>
    </source>
</evidence>
<feature type="domain" description="HTH La-type RNA-binding" evidence="4">
    <location>
        <begin position="1"/>
        <end position="59"/>
    </location>
</feature>
<dbReference type="PANTHER" id="PTHR22792">
    <property type="entry name" value="LUPUS LA PROTEIN-RELATED"/>
    <property type="match status" value="1"/>
</dbReference>
<evidence type="ECO:0000256" key="3">
    <source>
        <dbReference type="SAM" id="MobiDB-lite"/>
    </source>
</evidence>
<accession>A0A915D2V9</accession>
<dbReference type="PANTHER" id="PTHR22792:SF132">
    <property type="entry name" value="LA-RELATED PROTEIN 1"/>
    <property type="match status" value="1"/>
</dbReference>
<reference evidence="6" key="1">
    <citation type="submission" date="2022-11" db="UniProtKB">
        <authorList>
            <consortium name="WormBaseParasite"/>
        </authorList>
    </citation>
    <scope>IDENTIFICATION</scope>
</reference>